<comment type="similarity">
    <text evidence="1">Belongs to the type-I restriction system S methylase family.</text>
</comment>
<keyword evidence="5" id="KW-0540">Nuclease</keyword>
<evidence type="ECO:0000256" key="1">
    <source>
        <dbReference type="ARBA" id="ARBA00010923"/>
    </source>
</evidence>
<evidence type="ECO:0000256" key="3">
    <source>
        <dbReference type="ARBA" id="ARBA00023125"/>
    </source>
</evidence>
<gene>
    <name evidence="5" type="ORF">JIN85_15330</name>
</gene>
<evidence type="ECO:0000313" key="5">
    <source>
        <dbReference type="EMBL" id="MBK1883789.1"/>
    </source>
</evidence>
<keyword evidence="3" id="KW-0238">DNA-binding</keyword>
<dbReference type="SUPFAM" id="SSF116734">
    <property type="entry name" value="DNA methylase specificity domain"/>
    <property type="match status" value="2"/>
</dbReference>
<accession>A0A934VXS4</accession>
<evidence type="ECO:0000256" key="2">
    <source>
        <dbReference type="ARBA" id="ARBA00022747"/>
    </source>
</evidence>
<dbReference type="Pfam" id="PF01420">
    <property type="entry name" value="Methylase_S"/>
    <property type="match status" value="1"/>
</dbReference>
<dbReference type="InterPro" id="IPR000055">
    <property type="entry name" value="Restrct_endonuc_typeI_TRD"/>
</dbReference>
<proteinExistence type="inferred from homology"/>
<evidence type="ECO:0000259" key="4">
    <source>
        <dbReference type="Pfam" id="PF01420"/>
    </source>
</evidence>
<dbReference type="AlphaFoldDB" id="A0A934VXS4"/>
<dbReference type="PANTHER" id="PTHR30408">
    <property type="entry name" value="TYPE-1 RESTRICTION ENZYME ECOKI SPECIFICITY PROTEIN"/>
    <property type="match status" value="1"/>
</dbReference>
<comment type="caution">
    <text evidence="5">The sequence shown here is derived from an EMBL/GenBank/DDBJ whole genome shotgun (WGS) entry which is preliminary data.</text>
</comment>
<keyword evidence="5" id="KW-0378">Hydrolase</keyword>
<dbReference type="InterPro" id="IPR052021">
    <property type="entry name" value="Type-I_RS_S_subunit"/>
</dbReference>
<keyword evidence="5" id="KW-0255">Endonuclease</keyword>
<dbReference type="GO" id="GO:0009307">
    <property type="term" value="P:DNA restriction-modification system"/>
    <property type="evidence" value="ECO:0007669"/>
    <property type="project" value="UniProtKB-KW"/>
</dbReference>
<evidence type="ECO:0000313" key="6">
    <source>
        <dbReference type="Proteomes" id="UP000603141"/>
    </source>
</evidence>
<dbReference type="EMBL" id="JAENIJ010000027">
    <property type="protein sequence ID" value="MBK1883789.1"/>
    <property type="molecule type" value="Genomic_DNA"/>
</dbReference>
<name>A0A934VXS4_9BACT</name>
<keyword evidence="6" id="KW-1185">Reference proteome</keyword>
<reference evidence="5" key="1">
    <citation type="submission" date="2021-01" db="EMBL/GenBank/DDBJ databases">
        <title>Modified the classification status of verrucomicrobia.</title>
        <authorList>
            <person name="Feng X."/>
        </authorList>
    </citation>
    <scope>NUCLEOTIDE SEQUENCE</scope>
    <source>
        <strain evidence="5">KCTC 22041</strain>
    </source>
</reference>
<dbReference type="Gene3D" id="3.90.220.20">
    <property type="entry name" value="DNA methylase specificity domains"/>
    <property type="match status" value="2"/>
</dbReference>
<dbReference type="PANTHER" id="PTHR30408:SF12">
    <property type="entry name" value="TYPE I RESTRICTION ENZYME MJAVIII SPECIFICITY SUBUNIT"/>
    <property type="match status" value="1"/>
</dbReference>
<protein>
    <submittedName>
        <fullName evidence="5">Restriction endonuclease subunit S</fullName>
    </submittedName>
</protein>
<dbReference type="Proteomes" id="UP000603141">
    <property type="component" value="Unassembled WGS sequence"/>
</dbReference>
<dbReference type="CDD" id="cd17252">
    <property type="entry name" value="RMtype1_S_EcoKI-TRD1-CR1_like"/>
    <property type="match status" value="1"/>
</dbReference>
<feature type="domain" description="Type I restriction modification DNA specificity" evidence="4">
    <location>
        <begin position="61"/>
        <end position="184"/>
    </location>
</feature>
<sequence length="547" mass="61170">MMELVPVSKLATQIRGVTYAKGDAIDTPRPGYVMLLRANNIGEHGLETENVVYVPESRVASKQRLLPGDIVIAASSGSLDVVGKAARVIEPLDATFGAFCKVVRPGKGVNSSYLASFFQTEHYRRTISRLAAGANINNLRNEHIDNLELPLPYRDGKPDEDEQKRIAAVLDKADALRRQRQESLQLTEKLLQSVFIDMFGDPVMNPSGWDTLPLEKLCEKIVDCPHSTPVYSETSTGFYCVRSSDIQNGKLDLASARQVSESVFKERIARHEPSAGEVIYTREGGRLGFAAQVPQGKRICLGQRMMLFKARKDVSTNTFLANLLNSEGIRRKVLNLVGGGAAPRVNIKDLKTLIVFQPPFELQERFEAFAASLQTQEESLAQSAKQAERLFGSIQQRAFRGELDLSRLVLDPAEDRLTRIAPTNPITKPRKPKTAVRFLETPPALEPSLKKLDRTVQKGDPIPWSLDYFKFRILAVQPRPFSFSDLMQKAEAVFEEPPPYETIRDLIFDLLGQDGKPAFLRQRFDLQTDEESSEITGRKEIVFEPVS</sequence>
<dbReference type="GO" id="GO:0004519">
    <property type="term" value="F:endonuclease activity"/>
    <property type="evidence" value="ECO:0007669"/>
    <property type="project" value="UniProtKB-KW"/>
</dbReference>
<dbReference type="InterPro" id="IPR044946">
    <property type="entry name" value="Restrct_endonuc_typeI_TRD_sf"/>
</dbReference>
<organism evidence="5 6">
    <name type="scientific">Luteolibacter pohnpeiensis</name>
    <dbReference type="NCBI Taxonomy" id="454153"/>
    <lineage>
        <taxon>Bacteria</taxon>
        <taxon>Pseudomonadati</taxon>
        <taxon>Verrucomicrobiota</taxon>
        <taxon>Verrucomicrobiia</taxon>
        <taxon>Verrucomicrobiales</taxon>
        <taxon>Verrucomicrobiaceae</taxon>
        <taxon>Luteolibacter</taxon>
    </lineage>
</organism>
<keyword evidence="2" id="KW-0680">Restriction system</keyword>
<dbReference type="GO" id="GO:0003677">
    <property type="term" value="F:DNA binding"/>
    <property type="evidence" value="ECO:0007669"/>
    <property type="project" value="UniProtKB-KW"/>
</dbReference>